<proteinExistence type="predicted"/>
<gene>
    <name evidence="1" type="ORF">GDO86_000568</name>
</gene>
<sequence>MYWTLQRTTVFKHIRRAKYFPLVKARVHFLFTSLEELSRGKFISLKIKQNKYAIYLNVFKFANHFFKSRSLTGTKIRSSIVSWY</sequence>
<dbReference type="EMBL" id="JAACNH010000001">
    <property type="protein sequence ID" value="KAG8453993.1"/>
    <property type="molecule type" value="Genomic_DNA"/>
</dbReference>
<keyword evidence="2" id="KW-1185">Reference proteome</keyword>
<dbReference type="Proteomes" id="UP000812440">
    <property type="component" value="Chromosome 1"/>
</dbReference>
<comment type="caution">
    <text evidence="1">The sequence shown here is derived from an EMBL/GenBank/DDBJ whole genome shotgun (WGS) entry which is preliminary data.</text>
</comment>
<reference evidence="1" key="1">
    <citation type="thesis" date="2020" institute="ProQuest LLC" country="789 East Eisenhower Parkway, Ann Arbor, MI, USA">
        <title>Comparative Genomics and Chromosome Evolution.</title>
        <authorList>
            <person name="Mudd A.B."/>
        </authorList>
    </citation>
    <scope>NUCLEOTIDE SEQUENCE</scope>
    <source>
        <strain evidence="1">Female2</strain>
        <tissue evidence="1">Blood</tissue>
    </source>
</reference>
<protein>
    <submittedName>
        <fullName evidence="1">Uncharacterized protein</fullName>
    </submittedName>
</protein>
<accession>A0A8T2KCH5</accession>
<evidence type="ECO:0000313" key="1">
    <source>
        <dbReference type="EMBL" id="KAG8453993.1"/>
    </source>
</evidence>
<dbReference type="AlphaFoldDB" id="A0A8T2KCH5"/>
<evidence type="ECO:0000313" key="2">
    <source>
        <dbReference type="Proteomes" id="UP000812440"/>
    </source>
</evidence>
<name>A0A8T2KCH5_9PIPI</name>
<organism evidence="1 2">
    <name type="scientific">Hymenochirus boettgeri</name>
    <name type="common">Congo dwarf clawed frog</name>
    <dbReference type="NCBI Taxonomy" id="247094"/>
    <lineage>
        <taxon>Eukaryota</taxon>
        <taxon>Metazoa</taxon>
        <taxon>Chordata</taxon>
        <taxon>Craniata</taxon>
        <taxon>Vertebrata</taxon>
        <taxon>Euteleostomi</taxon>
        <taxon>Amphibia</taxon>
        <taxon>Batrachia</taxon>
        <taxon>Anura</taxon>
        <taxon>Pipoidea</taxon>
        <taxon>Pipidae</taxon>
        <taxon>Pipinae</taxon>
        <taxon>Hymenochirus</taxon>
    </lineage>
</organism>